<evidence type="ECO:0000313" key="4">
    <source>
        <dbReference type="Proteomes" id="UP000538147"/>
    </source>
</evidence>
<feature type="domain" description="Polyvalent protein metallopeptidase" evidence="2">
    <location>
        <begin position="164"/>
        <end position="289"/>
    </location>
</feature>
<reference evidence="3 4" key="1">
    <citation type="submission" date="2020-08" db="EMBL/GenBank/DDBJ databases">
        <title>Genomic Encyclopedia of Type Strains, Phase IV (KMG-IV): sequencing the most valuable type-strain genomes for metagenomic binning, comparative biology and taxonomic classification.</title>
        <authorList>
            <person name="Goeker M."/>
        </authorList>
    </citation>
    <scope>NUCLEOTIDE SEQUENCE [LARGE SCALE GENOMIC DNA]</scope>
    <source>
        <strain evidence="3 4">DSM 102189</strain>
    </source>
</reference>
<organism evidence="3 4">
    <name type="scientific">Polymorphobacter multimanifer</name>
    <dbReference type="NCBI Taxonomy" id="1070431"/>
    <lineage>
        <taxon>Bacteria</taxon>
        <taxon>Pseudomonadati</taxon>
        <taxon>Pseudomonadota</taxon>
        <taxon>Alphaproteobacteria</taxon>
        <taxon>Sphingomonadales</taxon>
        <taxon>Sphingosinicellaceae</taxon>
        <taxon>Polymorphobacter</taxon>
    </lineage>
</organism>
<keyword evidence="4" id="KW-1185">Reference proteome</keyword>
<evidence type="ECO:0000259" key="1">
    <source>
        <dbReference type="Pfam" id="PF08401"/>
    </source>
</evidence>
<evidence type="ECO:0000313" key="3">
    <source>
        <dbReference type="EMBL" id="MBB6228578.1"/>
    </source>
</evidence>
<dbReference type="Proteomes" id="UP000538147">
    <property type="component" value="Unassembled WGS sequence"/>
</dbReference>
<protein>
    <submittedName>
        <fullName evidence="3">Antirestriction protein ArdC</fullName>
    </submittedName>
</protein>
<name>A0A841LHY5_9SPHN</name>
<dbReference type="RefSeq" id="WP_184201177.1">
    <property type="nucleotide sequence ID" value="NZ_BMOX01000004.1"/>
</dbReference>
<dbReference type="GO" id="GO:0003697">
    <property type="term" value="F:single-stranded DNA binding"/>
    <property type="evidence" value="ECO:0007669"/>
    <property type="project" value="InterPro"/>
</dbReference>
<dbReference type="Pfam" id="PF18818">
    <property type="entry name" value="MPTase-PolyVal"/>
    <property type="match status" value="1"/>
</dbReference>
<dbReference type="Pfam" id="PF08401">
    <property type="entry name" value="ArdcN"/>
    <property type="match status" value="1"/>
</dbReference>
<sequence>MPSPKSRFAARSRADTVSPARIITDAIIKRLEEGTSPWRRPWTTACDITRPMRACGKPYRGINVIWLWCVAEERGFSMPTWMTYRQATELGGQVRKGEKSTIAVFYKSYGKTEQDPATGEEQRSQRRVMKTYNVFNVCQIDGLPDRYATPPVPRAIPDEEHRETIDAFIAASGATIISGGSRACYIPSQDVIHMPHWQDFESYAQYGAVAGHELSHWTGHSSRLDRKISNGFGSEDYAREELLAEISSAYIGAELGLPVTHLDNHASYIASWIKILKDDEKALLSAAAKAEAAAGYLLTRAEQNMNDAAEIEEDFDDALPIAA</sequence>
<gene>
    <name evidence="3" type="ORF">FHS79_002768</name>
</gene>
<dbReference type="EMBL" id="JACIIV010000021">
    <property type="protein sequence ID" value="MBB6228578.1"/>
    <property type="molecule type" value="Genomic_DNA"/>
</dbReference>
<comment type="caution">
    <text evidence="3">The sequence shown here is derived from an EMBL/GenBank/DDBJ whole genome shotgun (WGS) entry which is preliminary data.</text>
</comment>
<dbReference type="AlphaFoldDB" id="A0A841LHY5"/>
<dbReference type="InterPro" id="IPR041459">
    <property type="entry name" value="MPTase-PolyVal"/>
</dbReference>
<accession>A0A841LHY5</accession>
<evidence type="ECO:0000259" key="2">
    <source>
        <dbReference type="Pfam" id="PF18818"/>
    </source>
</evidence>
<feature type="domain" description="N-terminal" evidence="1">
    <location>
        <begin position="22"/>
        <end position="135"/>
    </location>
</feature>
<proteinExistence type="predicted"/>
<dbReference type="InterPro" id="IPR017113">
    <property type="entry name" value="Antirestriction_ArdC"/>
</dbReference>
<dbReference type="InterPro" id="IPR013610">
    <property type="entry name" value="ArdC_N"/>
</dbReference>
<dbReference type="PIRSF" id="PIRSF037112">
    <property type="entry name" value="Antirestriction_ArdC"/>
    <property type="match status" value="1"/>
</dbReference>